<protein>
    <submittedName>
        <fullName evidence="2">Pseudaminic acid biosynthesis-associated methyltransferase</fullName>
    </submittedName>
</protein>
<dbReference type="InterPro" id="IPR020027">
    <property type="entry name" value="Pseudamin_synth-assoc_MeTrfase"/>
</dbReference>
<gene>
    <name evidence="2" type="ORF">OMAG_000076</name>
</gene>
<keyword evidence="2" id="KW-0489">Methyltransferase</keyword>
<feature type="domain" description="Methyltransferase type 11" evidence="1">
    <location>
        <begin position="61"/>
        <end position="145"/>
    </location>
</feature>
<evidence type="ECO:0000313" key="3">
    <source>
        <dbReference type="Proteomes" id="UP000033428"/>
    </source>
</evidence>
<dbReference type="Pfam" id="PF08241">
    <property type="entry name" value="Methyltransf_11"/>
    <property type="match status" value="1"/>
</dbReference>
<name>A0A0F0CWY0_9BACT</name>
<sequence>MFVMTKQENIWQGDFGKKYSIRNNFTPAELDKLYVKTFGFSASKITKSFLGNMNKNIKIIEVGSNVGNQLLLLQKLGFKNLYGIEINEYAVENAKTRSHGINIIQGSAFDMPFKDGYFDVVFTAGVLIHIHPKDVKKVLSEIYRCSGKYIWGYEYYSPVCEEISYRNNKSIMWKADYQSIYMNNFPDLKLVKNEFMKYIDNDNVDVMFLLKKIGDPKKCQY</sequence>
<comment type="caution">
    <text evidence="2">The sequence shown here is derived from an EMBL/GenBank/DDBJ whole genome shotgun (WGS) entry which is preliminary data.</text>
</comment>
<dbReference type="SUPFAM" id="SSF53335">
    <property type="entry name" value="S-adenosyl-L-methionine-dependent methyltransferases"/>
    <property type="match status" value="1"/>
</dbReference>
<reference evidence="2 3" key="1">
    <citation type="submission" date="2015-02" db="EMBL/GenBank/DDBJ databases">
        <title>Single-cell genomics of uncultivated deep-branching MTB reveals a conserved set of magnetosome genes.</title>
        <authorList>
            <person name="Kolinko S."/>
            <person name="Richter M."/>
            <person name="Glockner F.O."/>
            <person name="Brachmann A."/>
            <person name="Schuler D."/>
        </authorList>
    </citation>
    <scope>NUCLEOTIDE SEQUENCE [LARGE SCALE GENOMIC DNA]</scope>
    <source>
        <strain evidence="2">SKK-01</strain>
    </source>
</reference>
<dbReference type="EMBL" id="JYNY01000016">
    <property type="protein sequence ID" value="KJJ86086.1"/>
    <property type="molecule type" value="Genomic_DNA"/>
</dbReference>
<dbReference type="GO" id="GO:0008757">
    <property type="term" value="F:S-adenosylmethionine-dependent methyltransferase activity"/>
    <property type="evidence" value="ECO:0007669"/>
    <property type="project" value="InterPro"/>
</dbReference>
<dbReference type="InterPro" id="IPR029063">
    <property type="entry name" value="SAM-dependent_MTases_sf"/>
</dbReference>
<dbReference type="AlphaFoldDB" id="A0A0F0CWY0"/>
<keyword evidence="3" id="KW-1185">Reference proteome</keyword>
<dbReference type="GO" id="GO:0032259">
    <property type="term" value="P:methylation"/>
    <property type="evidence" value="ECO:0007669"/>
    <property type="project" value="UniProtKB-KW"/>
</dbReference>
<evidence type="ECO:0000259" key="1">
    <source>
        <dbReference type="Pfam" id="PF08241"/>
    </source>
</evidence>
<dbReference type="NCBIfam" id="TIGR03587">
    <property type="entry name" value="Pse_Me-ase"/>
    <property type="match status" value="1"/>
</dbReference>
<dbReference type="Proteomes" id="UP000033428">
    <property type="component" value="Unassembled WGS sequence"/>
</dbReference>
<proteinExistence type="predicted"/>
<accession>A0A0F0CWY0</accession>
<organism evidence="2 3">
    <name type="scientific">Candidatus Omnitrophus magneticus</name>
    <dbReference type="NCBI Taxonomy" id="1609969"/>
    <lineage>
        <taxon>Bacteria</taxon>
        <taxon>Pseudomonadati</taxon>
        <taxon>Candidatus Omnitrophota</taxon>
        <taxon>Candidatus Omnitrophus</taxon>
    </lineage>
</organism>
<evidence type="ECO:0000313" key="2">
    <source>
        <dbReference type="EMBL" id="KJJ86086.1"/>
    </source>
</evidence>
<keyword evidence="2" id="KW-0808">Transferase</keyword>
<dbReference type="CDD" id="cd02440">
    <property type="entry name" value="AdoMet_MTases"/>
    <property type="match status" value="1"/>
</dbReference>
<dbReference type="Gene3D" id="3.40.50.150">
    <property type="entry name" value="Vaccinia Virus protein VP39"/>
    <property type="match status" value="1"/>
</dbReference>
<dbReference type="InterPro" id="IPR013216">
    <property type="entry name" value="Methyltransf_11"/>
</dbReference>